<accession>A0ABR2V912</accession>
<sequence length="322" mass="35660">MAFMRSIIITGGTMHLGYHTAMAIAQAHPEYLVVVASRTDKENAASKINQKLQQKNVKFMALDLSSLANIRNFAASWVSSDNPPIQSLVLNAGVQYPYELIKTVDGLEAMFGINHVGHALLFHLLSRYLVQGGRIVLTSSGMHDPAQKAGGADAKYEGAEKLAFPTGGKESFPGRGRYANSKLANVLWTYALHRHLKQQVPERGITVTAMCPGLMPGTGLGRGLNKIETFMWYYVFPRIIPLLRYFFISNVHTAEESGKALARLAVGEDVEGVSGKYFEGQKEIKSSKDSYDEKKQEDLWAWTVSFLSRGDANELARFEQLK</sequence>
<keyword evidence="2" id="KW-0560">Oxidoreductase</keyword>
<dbReference type="InterPro" id="IPR002347">
    <property type="entry name" value="SDR_fam"/>
</dbReference>
<dbReference type="Proteomes" id="UP001408356">
    <property type="component" value="Unassembled WGS sequence"/>
</dbReference>
<dbReference type="Gene3D" id="3.40.50.720">
    <property type="entry name" value="NAD(P)-binding Rossmann-like Domain"/>
    <property type="match status" value="1"/>
</dbReference>
<organism evidence="3 4">
    <name type="scientific">Seiridium unicorne</name>
    <dbReference type="NCBI Taxonomy" id="138068"/>
    <lineage>
        <taxon>Eukaryota</taxon>
        <taxon>Fungi</taxon>
        <taxon>Dikarya</taxon>
        <taxon>Ascomycota</taxon>
        <taxon>Pezizomycotina</taxon>
        <taxon>Sordariomycetes</taxon>
        <taxon>Xylariomycetidae</taxon>
        <taxon>Amphisphaeriales</taxon>
        <taxon>Sporocadaceae</taxon>
        <taxon>Seiridium</taxon>
    </lineage>
</organism>
<evidence type="ECO:0000313" key="4">
    <source>
        <dbReference type="Proteomes" id="UP001408356"/>
    </source>
</evidence>
<evidence type="ECO:0000256" key="2">
    <source>
        <dbReference type="ARBA" id="ARBA00023002"/>
    </source>
</evidence>
<dbReference type="SUPFAM" id="SSF51735">
    <property type="entry name" value="NAD(P)-binding Rossmann-fold domains"/>
    <property type="match status" value="1"/>
</dbReference>
<dbReference type="Pfam" id="PF00106">
    <property type="entry name" value="adh_short"/>
    <property type="match status" value="1"/>
</dbReference>
<protein>
    <recommendedName>
        <fullName evidence="5">Protochlorophyllide reductase</fullName>
    </recommendedName>
</protein>
<reference evidence="3 4" key="1">
    <citation type="journal article" date="2024" name="J. Plant Pathol.">
        <title>Sequence and assembly of the genome of Seiridium unicorne, isolate CBS 538.82, causal agent of cypress canker disease.</title>
        <authorList>
            <person name="Scali E."/>
            <person name="Rocca G.D."/>
            <person name="Danti R."/>
            <person name="Garbelotto M."/>
            <person name="Barberini S."/>
            <person name="Baroncelli R."/>
            <person name="Emiliani G."/>
        </authorList>
    </citation>
    <scope>NUCLEOTIDE SEQUENCE [LARGE SCALE GENOMIC DNA]</scope>
    <source>
        <strain evidence="3 4">BM-138-508</strain>
    </source>
</reference>
<comment type="similarity">
    <text evidence="1">Belongs to the short-chain dehydrogenases/reductases (SDR) family.</text>
</comment>
<evidence type="ECO:0008006" key="5">
    <source>
        <dbReference type="Google" id="ProtNLM"/>
    </source>
</evidence>
<dbReference type="PANTHER" id="PTHR24320:SF152">
    <property type="entry name" value="SHORT-CHAIN DEHYDROGENASE_REDUCTASE FAMILY PROTEIN"/>
    <property type="match status" value="1"/>
</dbReference>
<gene>
    <name evidence="3" type="ORF">SUNI508_04195</name>
</gene>
<proteinExistence type="inferred from homology"/>
<comment type="caution">
    <text evidence="3">The sequence shown here is derived from an EMBL/GenBank/DDBJ whole genome shotgun (WGS) entry which is preliminary data.</text>
</comment>
<evidence type="ECO:0000313" key="3">
    <source>
        <dbReference type="EMBL" id="KAK9423301.1"/>
    </source>
</evidence>
<evidence type="ECO:0000256" key="1">
    <source>
        <dbReference type="ARBA" id="ARBA00006484"/>
    </source>
</evidence>
<dbReference type="EMBL" id="JARVKF010000079">
    <property type="protein sequence ID" value="KAK9423301.1"/>
    <property type="molecule type" value="Genomic_DNA"/>
</dbReference>
<dbReference type="InterPro" id="IPR036291">
    <property type="entry name" value="NAD(P)-bd_dom_sf"/>
</dbReference>
<keyword evidence="4" id="KW-1185">Reference proteome</keyword>
<dbReference type="PANTHER" id="PTHR24320">
    <property type="entry name" value="RETINOL DEHYDROGENASE"/>
    <property type="match status" value="1"/>
</dbReference>
<name>A0ABR2V912_9PEZI</name>